<proteinExistence type="predicted"/>
<evidence type="ECO:0000313" key="2">
    <source>
        <dbReference type="EMBL" id="MBX71340.1"/>
    </source>
</evidence>
<reference evidence="2" key="1">
    <citation type="submission" date="2018-02" db="EMBL/GenBank/DDBJ databases">
        <title>Rhizophora mucronata_Transcriptome.</title>
        <authorList>
            <person name="Meera S.P."/>
            <person name="Sreeshan A."/>
            <person name="Augustine A."/>
        </authorList>
    </citation>
    <scope>NUCLEOTIDE SEQUENCE</scope>
    <source>
        <tissue evidence="2">Leaf</tissue>
    </source>
</reference>
<dbReference type="EMBL" id="GGEC01090856">
    <property type="protein sequence ID" value="MBX71340.1"/>
    <property type="molecule type" value="Transcribed_RNA"/>
</dbReference>
<keyword evidence="1" id="KW-0472">Membrane</keyword>
<keyword evidence="1" id="KW-1133">Transmembrane helix</keyword>
<accession>A0A2P2QWF7</accession>
<keyword evidence="1" id="KW-0812">Transmembrane</keyword>
<feature type="transmembrane region" description="Helical" evidence="1">
    <location>
        <begin position="52"/>
        <end position="78"/>
    </location>
</feature>
<evidence type="ECO:0000256" key="1">
    <source>
        <dbReference type="SAM" id="Phobius"/>
    </source>
</evidence>
<organism evidence="2">
    <name type="scientific">Rhizophora mucronata</name>
    <name type="common">Asiatic mangrove</name>
    <dbReference type="NCBI Taxonomy" id="61149"/>
    <lineage>
        <taxon>Eukaryota</taxon>
        <taxon>Viridiplantae</taxon>
        <taxon>Streptophyta</taxon>
        <taxon>Embryophyta</taxon>
        <taxon>Tracheophyta</taxon>
        <taxon>Spermatophyta</taxon>
        <taxon>Magnoliopsida</taxon>
        <taxon>eudicotyledons</taxon>
        <taxon>Gunneridae</taxon>
        <taxon>Pentapetalae</taxon>
        <taxon>rosids</taxon>
        <taxon>fabids</taxon>
        <taxon>Malpighiales</taxon>
        <taxon>Rhizophoraceae</taxon>
        <taxon>Rhizophora</taxon>
    </lineage>
</organism>
<dbReference type="AlphaFoldDB" id="A0A2P2QWF7"/>
<protein>
    <submittedName>
        <fullName evidence="2">Uncharacterized protein</fullName>
    </submittedName>
</protein>
<name>A0A2P2QWF7_RHIMU</name>
<sequence length="79" mass="8946">MIAFLYLYKRQYQDSTSKSKLPFGPINNLLDHRQGLCNFTSLAKRFKISSIIFINGIIISSSTLNFLLLIITAISIFAT</sequence>